<gene>
    <name evidence="1" type="ORF">PsorP6_017935</name>
</gene>
<dbReference type="EMBL" id="CM047581">
    <property type="protein sequence ID" value="KAI9916234.1"/>
    <property type="molecule type" value="Genomic_DNA"/>
</dbReference>
<organism evidence="1 2">
    <name type="scientific">Peronosclerospora sorghi</name>
    <dbReference type="NCBI Taxonomy" id="230839"/>
    <lineage>
        <taxon>Eukaryota</taxon>
        <taxon>Sar</taxon>
        <taxon>Stramenopiles</taxon>
        <taxon>Oomycota</taxon>
        <taxon>Peronosporomycetes</taxon>
        <taxon>Peronosporales</taxon>
        <taxon>Peronosporaceae</taxon>
        <taxon>Peronosclerospora</taxon>
    </lineage>
</organism>
<dbReference type="Proteomes" id="UP001163321">
    <property type="component" value="Chromosome 2"/>
</dbReference>
<comment type="caution">
    <text evidence="1">The sequence shown here is derived from an EMBL/GenBank/DDBJ whole genome shotgun (WGS) entry which is preliminary data.</text>
</comment>
<keyword evidence="2" id="KW-1185">Reference proteome</keyword>
<evidence type="ECO:0000313" key="2">
    <source>
        <dbReference type="Proteomes" id="UP001163321"/>
    </source>
</evidence>
<sequence length="127" mass="13731">MIKLLLTLQDDHDIEAVILRHHGRTTFCVSSQVGCQMACTFYATGTLGMSANVASGEILEQVVHASCIARIRNVVFMGMGEPLNSYDAVLAALRAMTTVFGLVPKHLTLSTVGVIPRMRQLTQDAPS</sequence>
<protein>
    <submittedName>
        <fullName evidence="1">Uncharacterized protein</fullName>
    </submittedName>
</protein>
<accession>A0ACC0WDS7</accession>
<evidence type="ECO:0000313" key="1">
    <source>
        <dbReference type="EMBL" id="KAI9916234.1"/>
    </source>
</evidence>
<name>A0ACC0WDS7_9STRA</name>
<proteinExistence type="predicted"/>
<reference evidence="1 2" key="1">
    <citation type="journal article" date="2022" name="bioRxiv">
        <title>The genome of the oomycete Peronosclerospora sorghi, a cosmopolitan pathogen of maize and sorghum, is inflated with dispersed pseudogenes.</title>
        <authorList>
            <person name="Fletcher K."/>
            <person name="Martin F."/>
            <person name="Isakeit T."/>
            <person name="Cavanaugh K."/>
            <person name="Magill C."/>
            <person name="Michelmore R."/>
        </authorList>
    </citation>
    <scope>NUCLEOTIDE SEQUENCE [LARGE SCALE GENOMIC DNA]</scope>
    <source>
        <strain evidence="1">P6</strain>
    </source>
</reference>